<organism evidence="1 2">
    <name type="scientific">Lipomyces kononenkoae</name>
    <name type="common">Yeast</name>
    <dbReference type="NCBI Taxonomy" id="34357"/>
    <lineage>
        <taxon>Eukaryota</taxon>
        <taxon>Fungi</taxon>
        <taxon>Dikarya</taxon>
        <taxon>Ascomycota</taxon>
        <taxon>Saccharomycotina</taxon>
        <taxon>Lipomycetes</taxon>
        <taxon>Lipomycetales</taxon>
        <taxon>Lipomycetaceae</taxon>
        <taxon>Lipomyces</taxon>
    </lineage>
</organism>
<dbReference type="Proteomes" id="UP001433508">
    <property type="component" value="Unassembled WGS sequence"/>
</dbReference>
<name>A0ACC3T4N2_LIPKO</name>
<sequence length="88" mass="9653">MQIQVCSTKSSCSHLVAVSCHLFPFFGFVYLRVVLGCFFFGFISVMTSFPCVIFARRVALLSRLSSLFLCDQSSINRGGLSDVASSLV</sequence>
<reference evidence="2" key="1">
    <citation type="journal article" date="2024" name="Front. Bioeng. Biotechnol.">
        <title>Genome-scale model development and genomic sequencing of the oleaginous clade Lipomyces.</title>
        <authorList>
            <person name="Czajka J.J."/>
            <person name="Han Y."/>
            <person name="Kim J."/>
            <person name="Mondo S.J."/>
            <person name="Hofstad B.A."/>
            <person name="Robles A."/>
            <person name="Haridas S."/>
            <person name="Riley R."/>
            <person name="LaButti K."/>
            <person name="Pangilinan J."/>
            <person name="Andreopoulos W."/>
            <person name="Lipzen A."/>
            <person name="Yan J."/>
            <person name="Wang M."/>
            <person name="Ng V."/>
            <person name="Grigoriev I.V."/>
            <person name="Spatafora J.W."/>
            <person name="Magnuson J.K."/>
            <person name="Baker S.E."/>
            <person name="Pomraning K.R."/>
        </authorList>
    </citation>
    <scope>NUCLEOTIDE SEQUENCE [LARGE SCALE GENOMIC DNA]</scope>
    <source>
        <strain evidence="2">CBS 7786</strain>
    </source>
</reference>
<accession>A0ACC3T4N2</accession>
<dbReference type="EMBL" id="MU971354">
    <property type="protein sequence ID" value="KAK9238585.1"/>
    <property type="molecule type" value="Genomic_DNA"/>
</dbReference>
<comment type="caution">
    <text evidence="1">The sequence shown here is derived from an EMBL/GenBank/DDBJ whole genome shotgun (WGS) entry which is preliminary data.</text>
</comment>
<evidence type="ECO:0000313" key="1">
    <source>
        <dbReference type="EMBL" id="KAK9238585.1"/>
    </source>
</evidence>
<proteinExistence type="predicted"/>
<protein>
    <submittedName>
        <fullName evidence="1">Uncharacterized protein</fullName>
    </submittedName>
</protein>
<keyword evidence="2" id="KW-1185">Reference proteome</keyword>
<gene>
    <name evidence="1" type="ORF">V1525DRAFT_400470</name>
</gene>
<evidence type="ECO:0000313" key="2">
    <source>
        <dbReference type="Proteomes" id="UP001433508"/>
    </source>
</evidence>
<feature type="non-terminal residue" evidence="1">
    <location>
        <position position="88"/>
    </location>
</feature>